<dbReference type="RefSeq" id="WP_169097579.1">
    <property type="nucleotide sequence ID" value="NZ_JABBVZ010000013.1"/>
</dbReference>
<proteinExistence type="inferred from homology"/>
<keyword evidence="4 13" id="KW-0645">Protease</keyword>
<keyword evidence="10 11" id="KW-0472">Membrane</keyword>
<evidence type="ECO:0000256" key="8">
    <source>
        <dbReference type="ARBA" id="ARBA00022989"/>
    </source>
</evidence>
<keyword evidence="9" id="KW-0482">Metalloprotease</keyword>
<feature type="transmembrane region" description="Helical" evidence="11">
    <location>
        <begin position="90"/>
        <end position="112"/>
    </location>
</feature>
<dbReference type="Gene3D" id="2.30.42.10">
    <property type="match status" value="1"/>
</dbReference>
<keyword evidence="7" id="KW-0862">Zinc</keyword>
<feature type="domain" description="PDZ" evidence="12">
    <location>
        <begin position="113"/>
        <end position="171"/>
    </location>
</feature>
<comment type="caution">
    <text evidence="13">The sequence shown here is derived from an EMBL/GenBank/DDBJ whole genome shotgun (WGS) entry which is preliminary data.</text>
</comment>
<dbReference type="PANTHER" id="PTHR42837">
    <property type="entry name" value="REGULATOR OF SIGMA-E PROTEASE RSEP"/>
    <property type="match status" value="1"/>
</dbReference>
<dbReference type="InterPro" id="IPR036034">
    <property type="entry name" value="PDZ_sf"/>
</dbReference>
<dbReference type="GO" id="GO:0006508">
    <property type="term" value="P:proteolysis"/>
    <property type="evidence" value="ECO:0007669"/>
    <property type="project" value="UniProtKB-KW"/>
</dbReference>
<dbReference type="InterPro" id="IPR041489">
    <property type="entry name" value="PDZ_6"/>
</dbReference>
<evidence type="ECO:0000256" key="2">
    <source>
        <dbReference type="ARBA" id="ARBA00004141"/>
    </source>
</evidence>
<dbReference type="CDD" id="cd06163">
    <property type="entry name" value="S2P-M50_PDZ_RseP-like"/>
    <property type="match status" value="1"/>
</dbReference>
<dbReference type="EMBL" id="JABBVZ010000013">
    <property type="protein sequence ID" value="NMP21823.1"/>
    <property type="molecule type" value="Genomic_DNA"/>
</dbReference>
<evidence type="ECO:0000256" key="4">
    <source>
        <dbReference type="ARBA" id="ARBA00022670"/>
    </source>
</evidence>
<keyword evidence="5 11" id="KW-0812">Transmembrane</keyword>
<feature type="transmembrane region" description="Helical" evidence="11">
    <location>
        <begin position="6"/>
        <end position="25"/>
    </location>
</feature>
<comment type="subcellular location">
    <subcellularLocation>
        <location evidence="2">Membrane</location>
        <topology evidence="2">Multi-pass membrane protein</topology>
    </subcellularLocation>
</comment>
<evidence type="ECO:0000256" key="10">
    <source>
        <dbReference type="ARBA" id="ARBA00023136"/>
    </source>
</evidence>
<protein>
    <submittedName>
        <fullName evidence="13">Site-2 protease family protein</fullName>
    </submittedName>
</protein>
<evidence type="ECO:0000259" key="12">
    <source>
        <dbReference type="PROSITE" id="PS50106"/>
    </source>
</evidence>
<evidence type="ECO:0000256" key="5">
    <source>
        <dbReference type="ARBA" id="ARBA00022692"/>
    </source>
</evidence>
<dbReference type="PANTHER" id="PTHR42837:SF2">
    <property type="entry name" value="MEMBRANE METALLOPROTEASE ARASP2, CHLOROPLASTIC-RELATED"/>
    <property type="match status" value="1"/>
</dbReference>
<name>A0A7Y0L2E5_9FIRM</name>
<reference evidence="13 14" key="1">
    <citation type="submission" date="2020-04" db="EMBL/GenBank/DDBJ databases">
        <authorList>
            <person name="Zhang R."/>
            <person name="Schippers A."/>
        </authorList>
    </citation>
    <scope>NUCLEOTIDE SEQUENCE [LARGE SCALE GENOMIC DNA]</scope>
    <source>
        <strain evidence="13 14">DSM 109850</strain>
    </source>
</reference>
<evidence type="ECO:0000313" key="14">
    <source>
        <dbReference type="Proteomes" id="UP000533476"/>
    </source>
</evidence>
<evidence type="ECO:0000256" key="6">
    <source>
        <dbReference type="ARBA" id="ARBA00022801"/>
    </source>
</evidence>
<organism evidence="13 14">
    <name type="scientific">Sulfobacillus harzensis</name>
    <dbReference type="NCBI Taxonomy" id="2729629"/>
    <lineage>
        <taxon>Bacteria</taxon>
        <taxon>Bacillati</taxon>
        <taxon>Bacillota</taxon>
        <taxon>Clostridia</taxon>
        <taxon>Eubacteriales</taxon>
        <taxon>Clostridiales Family XVII. Incertae Sedis</taxon>
        <taxon>Sulfobacillus</taxon>
    </lineage>
</organism>
<accession>A0A7Y0L2E5</accession>
<gene>
    <name evidence="13" type="ORF">HIJ39_05585</name>
</gene>
<sequence length="343" mass="37401">MLTVVAWIVVFGVLVAVHELGHYLVAKGFGMQVDEYSLGFGPRLLKVSSATTEYSLRLIPLGGYVRLAGMDGEPSGNPDYYPNRPRWQRFLVIFAGPVMNMVLAFILFALLFGPIGVPTATTTIAHLMPHYPAQTAGLQAGDRVLAIDGHPVHSGTALSQAISHHARQMIRVTVARHGRMLTYAVRAKLDTHVKPHQYLIGIQLGMKVVHLGFGKSIATGVAQTVAMTGAWFKALFLLVTGQSRFDLMGPIGIAVTVGQAAHQGWADLFMLAAALSANLGLFNILPVPVLDGSKLWLIIIEGIRRKAMDPERENMIHLVGMAFLLVFVVFVTYHDLVHYLHLG</sequence>
<keyword evidence="14" id="KW-1185">Reference proteome</keyword>
<evidence type="ECO:0000313" key="13">
    <source>
        <dbReference type="EMBL" id="NMP21823.1"/>
    </source>
</evidence>
<dbReference type="PROSITE" id="PS50106">
    <property type="entry name" value="PDZ"/>
    <property type="match status" value="1"/>
</dbReference>
<feature type="transmembrane region" description="Helical" evidence="11">
    <location>
        <begin position="314"/>
        <end position="333"/>
    </location>
</feature>
<feature type="transmembrane region" description="Helical" evidence="11">
    <location>
        <begin position="217"/>
        <end position="238"/>
    </location>
</feature>
<dbReference type="InterPro" id="IPR008915">
    <property type="entry name" value="Peptidase_M50"/>
</dbReference>
<dbReference type="GO" id="GO:0016020">
    <property type="term" value="C:membrane"/>
    <property type="evidence" value="ECO:0007669"/>
    <property type="project" value="UniProtKB-SubCell"/>
</dbReference>
<evidence type="ECO:0000256" key="9">
    <source>
        <dbReference type="ARBA" id="ARBA00023049"/>
    </source>
</evidence>
<dbReference type="AlphaFoldDB" id="A0A7Y0L2E5"/>
<keyword evidence="8 11" id="KW-1133">Transmembrane helix</keyword>
<evidence type="ECO:0000256" key="7">
    <source>
        <dbReference type="ARBA" id="ARBA00022833"/>
    </source>
</evidence>
<evidence type="ECO:0000256" key="1">
    <source>
        <dbReference type="ARBA" id="ARBA00001947"/>
    </source>
</evidence>
<dbReference type="Proteomes" id="UP000533476">
    <property type="component" value="Unassembled WGS sequence"/>
</dbReference>
<comment type="similarity">
    <text evidence="3">Belongs to the peptidase M50B family.</text>
</comment>
<keyword evidence="6" id="KW-0378">Hydrolase</keyword>
<evidence type="ECO:0000256" key="3">
    <source>
        <dbReference type="ARBA" id="ARBA00007931"/>
    </source>
</evidence>
<dbReference type="Pfam" id="PF17820">
    <property type="entry name" value="PDZ_6"/>
    <property type="match status" value="1"/>
</dbReference>
<dbReference type="InterPro" id="IPR004387">
    <property type="entry name" value="Pept_M50_Zn"/>
</dbReference>
<dbReference type="SUPFAM" id="SSF50156">
    <property type="entry name" value="PDZ domain-like"/>
    <property type="match status" value="1"/>
</dbReference>
<dbReference type="InterPro" id="IPR001478">
    <property type="entry name" value="PDZ"/>
</dbReference>
<dbReference type="GO" id="GO:0004222">
    <property type="term" value="F:metalloendopeptidase activity"/>
    <property type="evidence" value="ECO:0007669"/>
    <property type="project" value="InterPro"/>
</dbReference>
<comment type="cofactor">
    <cofactor evidence="1">
        <name>Zn(2+)</name>
        <dbReference type="ChEBI" id="CHEBI:29105"/>
    </cofactor>
</comment>
<evidence type="ECO:0000256" key="11">
    <source>
        <dbReference type="SAM" id="Phobius"/>
    </source>
</evidence>
<dbReference type="Pfam" id="PF02163">
    <property type="entry name" value="Peptidase_M50"/>
    <property type="match status" value="1"/>
</dbReference>
<dbReference type="CDD" id="cd23081">
    <property type="entry name" value="cpPDZ_EcRseP-like"/>
    <property type="match status" value="1"/>
</dbReference>